<feature type="chain" id="PRO_5045804007" evidence="1">
    <location>
        <begin position="28"/>
        <end position="153"/>
    </location>
</feature>
<evidence type="ECO:0000313" key="3">
    <source>
        <dbReference type="Proteomes" id="UP001269061"/>
    </source>
</evidence>
<dbReference type="RefSeq" id="WP_376716091.1">
    <property type="nucleotide sequence ID" value="NZ_JARQAZ010000005.1"/>
</dbReference>
<dbReference type="Proteomes" id="UP001269061">
    <property type="component" value="Unassembled WGS sequence"/>
</dbReference>
<reference evidence="2 3" key="1">
    <citation type="submission" date="2023-03" db="EMBL/GenBank/DDBJ databases">
        <authorList>
            <person name="Shen W."/>
            <person name="Cai J."/>
        </authorList>
    </citation>
    <scope>NUCLEOTIDE SEQUENCE [LARGE SCALE GENOMIC DNA]</scope>
    <source>
        <strain evidence="2 3">Y59</strain>
    </source>
</reference>
<dbReference type="InterPro" id="IPR013783">
    <property type="entry name" value="Ig-like_fold"/>
</dbReference>
<dbReference type="EMBL" id="JARQAZ010000005">
    <property type="protein sequence ID" value="MDT2770746.1"/>
    <property type="molecule type" value="Genomic_DNA"/>
</dbReference>
<dbReference type="Gene3D" id="2.60.40.10">
    <property type="entry name" value="Immunoglobulins"/>
    <property type="match status" value="1"/>
</dbReference>
<accession>A0ABU3FI61</accession>
<keyword evidence="1" id="KW-0732">Signal</keyword>
<feature type="signal peptide" evidence="1">
    <location>
        <begin position="1"/>
        <end position="27"/>
    </location>
</feature>
<proteinExistence type="predicted"/>
<sequence length="153" mass="16626">MKKKLSRIIAVLFILATTLGGAVSVFAAPGAKPAKGNLTIHKHWAETATDVKGEGNGEKLDQTPGNPAVKGIQFDVYQLTKKDDAPEIPPSDKDGWTYSIVGNELNVKKSNTTHKYSLKLVQSDAGENGKTNENGELKYTDLKAGYYYVEENL</sequence>
<evidence type="ECO:0000313" key="2">
    <source>
        <dbReference type="EMBL" id="MDT2770746.1"/>
    </source>
</evidence>
<keyword evidence="3" id="KW-1185">Reference proteome</keyword>
<evidence type="ECO:0000256" key="1">
    <source>
        <dbReference type="SAM" id="SignalP"/>
    </source>
</evidence>
<comment type="caution">
    <text evidence="2">The sequence shown here is derived from an EMBL/GenBank/DDBJ whole genome shotgun (WGS) entry which is preliminary data.</text>
</comment>
<protein>
    <submittedName>
        <fullName evidence="2">SpaA isopeptide-forming pilin-related protein</fullName>
    </submittedName>
</protein>
<organism evidence="2 3">
    <name type="scientific">Enterococcus pseudoavium</name>
    <dbReference type="NCBI Taxonomy" id="44007"/>
    <lineage>
        <taxon>Bacteria</taxon>
        <taxon>Bacillati</taxon>
        <taxon>Bacillota</taxon>
        <taxon>Bacilli</taxon>
        <taxon>Lactobacillales</taxon>
        <taxon>Enterococcaceae</taxon>
        <taxon>Enterococcus</taxon>
    </lineage>
</organism>
<gene>
    <name evidence="2" type="ORF">P7H46_07785</name>
</gene>
<name>A0ABU3FI61_9ENTE</name>